<feature type="binding site" evidence="9">
    <location>
        <begin position="16"/>
        <end position="18"/>
    </location>
    <ligand>
        <name>substrate</name>
    </ligand>
</feature>
<proteinExistence type="inferred from homology"/>
<evidence type="ECO:0000256" key="2">
    <source>
        <dbReference type="ARBA" id="ARBA00004880"/>
    </source>
</evidence>
<feature type="binding site" evidence="9">
    <location>
        <position position="16"/>
    </location>
    <ligand>
        <name>Zn(2+)</name>
        <dbReference type="ChEBI" id="CHEBI:29105"/>
        <label>1</label>
    </ligand>
</feature>
<comment type="subunit">
    <text evidence="9">Homodimer.</text>
</comment>
<evidence type="ECO:0000256" key="10">
    <source>
        <dbReference type="RuleBase" id="RU003440"/>
    </source>
</evidence>
<evidence type="ECO:0000256" key="1">
    <source>
        <dbReference type="ARBA" id="ARBA00002368"/>
    </source>
</evidence>
<organism evidence="12 13">
    <name type="scientific">Cellvibrio fontiphilus</name>
    <dbReference type="NCBI Taxonomy" id="1815559"/>
    <lineage>
        <taxon>Bacteria</taxon>
        <taxon>Pseudomonadati</taxon>
        <taxon>Pseudomonadota</taxon>
        <taxon>Gammaproteobacteria</taxon>
        <taxon>Cellvibrionales</taxon>
        <taxon>Cellvibrionaceae</taxon>
        <taxon>Cellvibrio</taxon>
    </lineage>
</organism>
<feature type="binding site" description="via carbamate group" evidence="9">
    <location>
        <position position="99"/>
    </location>
    <ligand>
        <name>Zn(2+)</name>
        <dbReference type="ChEBI" id="CHEBI:29105"/>
        <label>2</label>
    </ligand>
</feature>
<evidence type="ECO:0000313" key="12">
    <source>
        <dbReference type="EMBL" id="MFC3116484.1"/>
    </source>
</evidence>
<keyword evidence="13" id="KW-1185">Reference proteome</keyword>
<evidence type="ECO:0000256" key="8">
    <source>
        <dbReference type="ARBA" id="ARBA00022975"/>
    </source>
</evidence>
<dbReference type="PANTHER" id="PTHR43137">
    <property type="entry name" value="DIHYDROOROTASE"/>
    <property type="match status" value="1"/>
</dbReference>
<reference evidence="13" key="1">
    <citation type="journal article" date="2019" name="Int. J. Syst. Evol. Microbiol.">
        <title>The Global Catalogue of Microorganisms (GCM) 10K type strain sequencing project: providing services to taxonomists for standard genome sequencing and annotation.</title>
        <authorList>
            <consortium name="The Broad Institute Genomics Platform"/>
            <consortium name="The Broad Institute Genome Sequencing Center for Infectious Disease"/>
            <person name="Wu L."/>
            <person name="Ma J."/>
        </authorList>
    </citation>
    <scope>NUCLEOTIDE SEQUENCE [LARGE SCALE GENOMIC DNA]</scope>
    <source>
        <strain evidence="13">KCTC 52237</strain>
    </source>
</reference>
<keyword evidence="8 9" id="KW-0665">Pyrimidine biosynthesis</keyword>
<evidence type="ECO:0000256" key="5">
    <source>
        <dbReference type="ARBA" id="ARBA00022723"/>
    </source>
</evidence>
<feature type="binding site" evidence="9">
    <location>
        <position position="136"/>
    </location>
    <ligand>
        <name>substrate</name>
    </ligand>
</feature>
<comment type="caution">
    <text evidence="12">The sequence shown here is derived from an EMBL/GenBank/DDBJ whole genome shotgun (WGS) entry which is preliminary data.</text>
</comment>
<feature type="domain" description="Amidohydrolase-related" evidence="11">
    <location>
        <begin position="12"/>
        <end position="309"/>
    </location>
</feature>
<feature type="binding site" evidence="9">
    <location>
        <position position="14"/>
    </location>
    <ligand>
        <name>Zn(2+)</name>
        <dbReference type="ChEBI" id="CHEBI:29105"/>
        <label>1</label>
    </ligand>
</feature>
<dbReference type="Pfam" id="PF01979">
    <property type="entry name" value="Amidohydro_1"/>
    <property type="match status" value="1"/>
</dbReference>
<dbReference type="InterPro" id="IPR006680">
    <property type="entry name" value="Amidohydro-rel"/>
</dbReference>
<evidence type="ECO:0000256" key="9">
    <source>
        <dbReference type="HAMAP-Rule" id="MF_00219"/>
    </source>
</evidence>
<feature type="binding site" evidence="9">
    <location>
        <position position="251"/>
    </location>
    <ligand>
        <name>substrate</name>
    </ligand>
</feature>
<dbReference type="InterPro" id="IPR004721">
    <property type="entry name" value="DHOdimr"/>
</dbReference>
<protein>
    <recommendedName>
        <fullName evidence="4 9">Dihydroorotase</fullName>
        <shortName evidence="9">DHOase</shortName>
        <ecNumber evidence="4 9">3.5.2.3</ecNumber>
    </recommendedName>
</protein>
<dbReference type="GO" id="GO:0004151">
    <property type="term" value="F:dihydroorotase activity"/>
    <property type="evidence" value="ECO:0007669"/>
    <property type="project" value="UniProtKB-EC"/>
</dbReference>
<dbReference type="HAMAP" id="MF_00219">
    <property type="entry name" value="PyrC_classII"/>
    <property type="match status" value="1"/>
</dbReference>
<keyword evidence="6 9" id="KW-0378">Hydrolase</keyword>
<feature type="binding site" evidence="9">
    <location>
        <position position="219"/>
    </location>
    <ligand>
        <name>substrate</name>
    </ligand>
</feature>
<dbReference type="EMBL" id="JBHRTF010000004">
    <property type="protein sequence ID" value="MFC3116484.1"/>
    <property type="molecule type" value="Genomic_DNA"/>
</dbReference>
<feature type="binding site" evidence="9">
    <location>
        <position position="42"/>
    </location>
    <ligand>
        <name>substrate</name>
    </ligand>
</feature>
<gene>
    <name evidence="9 12" type="primary">pyrC</name>
    <name evidence="12" type="ORF">ACFODX_13005</name>
</gene>
<evidence type="ECO:0000256" key="4">
    <source>
        <dbReference type="ARBA" id="ARBA00012860"/>
    </source>
</evidence>
<dbReference type="Proteomes" id="UP001595555">
    <property type="component" value="Unassembled WGS sequence"/>
</dbReference>
<evidence type="ECO:0000256" key="3">
    <source>
        <dbReference type="ARBA" id="ARBA00005631"/>
    </source>
</evidence>
<feature type="binding site" evidence="9">
    <location>
        <position position="247"/>
    </location>
    <ligand>
        <name>Zn(2+)</name>
        <dbReference type="ChEBI" id="CHEBI:29105"/>
        <label>1</label>
    </ligand>
</feature>
<accession>A0ABV7FKR8</accession>
<dbReference type="PROSITE" id="PS00483">
    <property type="entry name" value="DIHYDROOROTASE_2"/>
    <property type="match status" value="1"/>
</dbReference>
<evidence type="ECO:0000313" key="13">
    <source>
        <dbReference type="Proteomes" id="UP001595555"/>
    </source>
</evidence>
<dbReference type="RefSeq" id="WP_378119769.1">
    <property type="nucleotide sequence ID" value="NZ_JBHRTF010000004.1"/>
</dbReference>
<keyword evidence="7 9" id="KW-0862">Zinc</keyword>
<keyword evidence="5 9" id="KW-0479">Metal-binding</keyword>
<dbReference type="PANTHER" id="PTHR43137:SF1">
    <property type="entry name" value="DIHYDROOROTASE"/>
    <property type="match status" value="1"/>
</dbReference>
<dbReference type="CDD" id="cd01294">
    <property type="entry name" value="DHOase"/>
    <property type="match status" value="1"/>
</dbReference>
<evidence type="ECO:0000256" key="6">
    <source>
        <dbReference type="ARBA" id="ARBA00022801"/>
    </source>
</evidence>
<dbReference type="EC" id="3.5.2.3" evidence="4 9"/>
<feature type="binding site" evidence="9">
    <location>
        <position position="263"/>
    </location>
    <ligand>
        <name>substrate</name>
    </ligand>
</feature>
<evidence type="ECO:0000256" key="7">
    <source>
        <dbReference type="ARBA" id="ARBA00022833"/>
    </source>
</evidence>
<comment type="catalytic activity">
    <reaction evidence="9 10">
        <text>(S)-dihydroorotate + H2O = N-carbamoyl-L-aspartate + H(+)</text>
        <dbReference type="Rhea" id="RHEA:24296"/>
        <dbReference type="ChEBI" id="CHEBI:15377"/>
        <dbReference type="ChEBI" id="CHEBI:15378"/>
        <dbReference type="ChEBI" id="CHEBI:30864"/>
        <dbReference type="ChEBI" id="CHEBI:32814"/>
        <dbReference type="EC" id="3.5.2.3"/>
    </reaction>
</comment>
<comment type="pathway">
    <text evidence="2 9 10">Pyrimidine metabolism; UMP biosynthesis via de novo pathway; (S)-dihydroorotate from bicarbonate: step 3/3.</text>
</comment>
<dbReference type="PIRSF" id="PIRSF001237">
    <property type="entry name" value="DHOdimr"/>
    <property type="match status" value="1"/>
</dbReference>
<feature type="active site" evidence="9">
    <location>
        <position position="247"/>
    </location>
</feature>
<sequence length="353" mass="38410">MTQTLTITRPDDWHIHLRDGAALSRTVGDVAGQFARAIVMPNLVPPVMTAAQALEYKARIEAARPANSQFEPLMVLYLTDNTDPAEIARAKAAGVKACKLYPAGATTNSASGVTDLNKIYPVLEAMQNEGMHFLLHGEVTDSAIDIFDREKVFLDRTFSKVVRDFPALKMVLEHITTADAAEFVAAAPANVGATITAHHLLYNRNHMLAGGIRPHYYCLPILKRGTHQQALIKAATSGSPKFFLGTDSAPHAKDKKEAACGCAGSYTAFAAIELYAEAFEDAGALDKLEAFASHFGADFYGLPRNRETITLVKQDWQVPDTLPLGDQPLVPLRAGETLRWKLQSTHNSQLQTA</sequence>
<dbReference type="PROSITE" id="PS00482">
    <property type="entry name" value="DIHYDROOROTASE_1"/>
    <property type="match status" value="1"/>
</dbReference>
<feature type="binding site" evidence="9">
    <location>
        <position position="174"/>
    </location>
    <ligand>
        <name>Zn(2+)</name>
        <dbReference type="ChEBI" id="CHEBI:29105"/>
        <label>2</label>
    </ligand>
</feature>
<dbReference type="InterPro" id="IPR032466">
    <property type="entry name" value="Metal_Hydrolase"/>
</dbReference>
<comment type="function">
    <text evidence="1 9">Catalyzes the reversible cyclization of carbamoyl aspartate to dihydroorotate.</text>
</comment>
<evidence type="ECO:0000259" key="11">
    <source>
        <dbReference type="Pfam" id="PF01979"/>
    </source>
</evidence>
<name>A0ABV7FKR8_9GAMM</name>
<dbReference type="SUPFAM" id="SSF51556">
    <property type="entry name" value="Metallo-dependent hydrolases"/>
    <property type="match status" value="1"/>
</dbReference>
<feature type="binding site" description="via carbamate group" evidence="9">
    <location>
        <position position="99"/>
    </location>
    <ligand>
        <name>Zn(2+)</name>
        <dbReference type="ChEBI" id="CHEBI:29105"/>
        <label>1</label>
    </ligand>
</feature>
<dbReference type="Gene3D" id="3.20.20.140">
    <property type="entry name" value="Metal-dependent hydrolases"/>
    <property type="match status" value="1"/>
</dbReference>
<comment type="similarity">
    <text evidence="3 9 10">Belongs to the metallo-dependent hydrolases superfamily. DHOase family. Class II DHOase subfamily.</text>
</comment>
<feature type="binding site" evidence="9">
    <location>
        <position position="136"/>
    </location>
    <ligand>
        <name>Zn(2+)</name>
        <dbReference type="ChEBI" id="CHEBI:29105"/>
        <label>2</label>
    </ligand>
</feature>
<dbReference type="InterPro" id="IPR002195">
    <property type="entry name" value="Dihydroorotase_CS"/>
</dbReference>
<dbReference type="NCBIfam" id="TIGR00856">
    <property type="entry name" value="pyrC_dimer"/>
    <property type="match status" value="1"/>
</dbReference>
<comment type="cofactor">
    <cofactor evidence="9 10">
        <name>Zn(2+)</name>
        <dbReference type="ChEBI" id="CHEBI:29105"/>
    </cofactor>
    <text evidence="9 10">Binds 2 Zn(2+) ions per subunit.</text>
</comment>
<feature type="modified residue" description="N6-carboxylysine" evidence="9">
    <location>
        <position position="99"/>
    </location>
</feature>